<evidence type="ECO:0000313" key="7">
    <source>
        <dbReference type="EMBL" id="KAG1773978.1"/>
    </source>
</evidence>
<evidence type="ECO:0000259" key="6">
    <source>
        <dbReference type="Pfam" id="PF00270"/>
    </source>
</evidence>
<dbReference type="GO" id="GO:0005524">
    <property type="term" value="F:ATP binding"/>
    <property type="evidence" value="ECO:0007669"/>
    <property type="project" value="InterPro"/>
</dbReference>
<dbReference type="GO" id="GO:0043138">
    <property type="term" value="F:3'-5' DNA helicase activity"/>
    <property type="evidence" value="ECO:0007669"/>
    <property type="project" value="UniProtKB-EC"/>
</dbReference>
<dbReference type="OrthoDB" id="10261556at2759"/>
<name>A0A9P6ZNS7_9AGAM</name>
<keyword evidence="8" id="KW-1185">Reference proteome</keyword>
<gene>
    <name evidence="7" type="ORF">EV702DRAFT_975575</name>
</gene>
<dbReference type="SUPFAM" id="SSF52540">
    <property type="entry name" value="P-loop containing nucleoside triphosphate hydrolases"/>
    <property type="match status" value="1"/>
</dbReference>
<feature type="domain" description="DEAD/DEAH-box helicase" evidence="6">
    <location>
        <begin position="10"/>
        <end position="68"/>
    </location>
</feature>
<comment type="similarity">
    <text evidence="1">Belongs to the helicase family. RecQ subfamily.</text>
</comment>
<keyword evidence="2" id="KW-0238">DNA-binding</keyword>
<dbReference type="GO" id="GO:0005694">
    <property type="term" value="C:chromosome"/>
    <property type="evidence" value="ECO:0007669"/>
    <property type="project" value="TreeGrafter"/>
</dbReference>
<dbReference type="AlphaFoldDB" id="A0A9P6ZNS7"/>
<evidence type="ECO:0000256" key="2">
    <source>
        <dbReference type="ARBA" id="ARBA00023125"/>
    </source>
</evidence>
<organism evidence="7 8">
    <name type="scientific">Suillus placidus</name>
    <dbReference type="NCBI Taxonomy" id="48579"/>
    <lineage>
        <taxon>Eukaryota</taxon>
        <taxon>Fungi</taxon>
        <taxon>Dikarya</taxon>
        <taxon>Basidiomycota</taxon>
        <taxon>Agaricomycotina</taxon>
        <taxon>Agaricomycetes</taxon>
        <taxon>Agaricomycetidae</taxon>
        <taxon>Boletales</taxon>
        <taxon>Suillineae</taxon>
        <taxon>Suillaceae</taxon>
        <taxon>Suillus</taxon>
    </lineage>
</organism>
<dbReference type="Gene3D" id="3.40.50.300">
    <property type="entry name" value="P-loop containing nucleotide triphosphate hydrolases"/>
    <property type="match status" value="1"/>
</dbReference>
<dbReference type="GO" id="GO:0000724">
    <property type="term" value="P:double-strand break repair via homologous recombination"/>
    <property type="evidence" value="ECO:0007669"/>
    <property type="project" value="TreeGrafter"/>
</dbReference>
<accession>A0A9P6ZNS7</accession>
<dbReference type="GO" id="GO:0009378">
    <property type="term" value="F:four-way junction helicase activity"/>
    <property type="evidence" value="ECO:0007669"/>
    <property type="project" value="TreeGrafter"/>
</dbReference>
<dbReference type="EC" id="5.6.2.4" evidence="5"/>
<evidence type="ECO:0000256" key="4">
    <source>
        <dbReference type="ARBA" id="ARBA00034617"/>
    </source>
</evidence>
<dbReference type="PANTHER" id="PTHR13710:SF105">
    <property type="entry name" value="ATP-DEPENDENT DNA HELICASE Q1"/>
    <property type="match status" value="1"/>
</dbReference>
<evidence type="ECO:0000256" key="5">
    <source>
        <dbReference type="ARBA" id="ARBA00034808"/>
    </source>
</evidence>
<reference evidence="7" key="1">
    <citation type="journal article" date="2020" name="New Phytol.">
        <title>Comparative genomics reveals dynamic genome evolution in host specialist ectomycorrhizal fungi.</title>
        <authorList>
            <person name="Lofgren L.A."/>
            <person name="Nguyen N.H."/>
            <person name="Vilgalys R."/>
            <person name="Ruytinx J."/>
            <person name="Liao H.L."/>
            <person name="Branco S."/>
            <person name="Kuo A."/>
            <person name="LaButti K."/>
            <person name="Lipzen A."/>
            <person name="Andreopoulos W."/>
            <person name="Pangilinan J."/>
            <person name="Riley R."/>
            <person name="Hundley H."/>
            <person name="Na H."/>
            <person name="Barry K."/>
            <person name="Grigoriev I.V."/>
            <person name="Stajich J.E."/>
            <person name="Kennedy P.G."/>
        </authorList>
    </citation>
    <scope>NUCLEOTIDE SEQUENCE</scope>
    <source>
        <strain evidence="7">DOB743</strain>
    </source>
</reference>
<evidence type="ECO:0000256" key="1">
    <source>
        <dbReference type="ARBA" id="ARBA00005446"/>
    </source>
</evidence>
<keyword evidence="3" id="KW-0413">Isomerase</keyword>
<sequence length="144" mass="16782">MKPGGEFEKLLRKPEFAEQIIGFVFDEAHCVTSWGEFRPEYKELQRLRHILPCYVPFMMASATLAPSDLSHAKRLLHMRTENLVMIKTSIDRFNIKLCVRKIKHTLASFQDLGFLIPDAWKNTDRSSARYCPDSLRLVTVLWLI</sequence>
<dbReference type="Proteomes" id="UP000714275">
    <property type="component" value="Unassembled WGS sequence"/>
</dbReference>
<dbReference type="PANTHER" id="PTHR13710">
    <property type="entry name" value="DNA HELICASE RECQ FAMILY MEMBER"/>
    <property type="match status" value="1"/>
</dbReference>
<proteinExistence type="inferred from homology"/>
<dbReference type="InterPro" id="IPR011545">
    <property type="entry name" value="DEAD/DEAH_box_helicase_dom"/>
</dbReference>
<comment type="catalytic activity">
    <reaction evidence="4">
        <text>Couples ATP hydrolysis with the unwinding of duplex DNA by translocating in the 3'-5' direction.</text>
        <dbReference type="EC" id="5.6.2.4"/>
    </reaction>
</comment>
<dbReference type="Pfam" id="PF00270">
    <property type="entry name" value="DEAD"/>
    <property type="match status" value="1"/>
</dbReference>
<evidence type="ECO:0000313" key="8">
    <source>
        <dbReference type="Proteomes" id="UP000714275"/>
    </source>
</evidence>
<dbReference type="GO" id="GO:0005737">
    <property type="term" value="C:cytoplasm"/>
    <property type="evidence" value="ECO:0007669"/>
    <property type="project" value="TreeGrafter"/>
</dbReference>
<comment type="caution">
    <text evidence="7">The sequence shown here is derived from an EMBL/GenBank/DDBJ whole genome shotgun (WGS) entry which is preliminary data.</text>
</comment>
<evidence type="ECO:0000256" key="3">
    <source>
        <dbReference type="ARBA" id="ARBA00023235"/>
    </source>
</evidence>
<dbReference type="EMBL" id="JABBWD010000045">
    <property type="protein sequence ID" value="KAG1773978.1"/>
    <property type="molecule type" value="Genomic_DNA"/>
</dbReference>
<dbReference type="InterPro" id="IPR027417">
    <property type="entry name" value="P-loop_NTPase"/>
</dbReference>
<protein>
    <recommendedName>
        <fullName evidence="5">DNA 3'-5' helicase</fullName>
        <ecNumber evidence="5">5.6.2.4</ecNumber>
    </recommendedName>
</protein>
<dbReference type="GO" id="GO:0003677">
    <property type="term" value="F:DNA binding"/>
    <property type="evidence" value="ECO:0007669"/>
    <property type="project" value="UniProtKB-KW"/>
</dbReference>